<keyword evidence="2" id="KW-1185">Reference proteome</keyword>
<dbReference type="EMBL" id="JBHLWO010000004">
    <property type="protein sequence ID" value="MFC0321153.1"/>
    <property type="molecule type" value="Genomic_DNA"/>
</dbReference>
<comment type="caution">
    <text evidence="1">The sequence shown here is derived from an EMBL/GenBank/DDBJ whole genome shotgun (WGS) entry which is preliminary data.</text>
</comment>
<dbReference type="RefSeq" id="WP_278045580.1">
    <property type="nucleotide sequence ID" value="NZ_JBHLWO010000004.1"/>
</dbReference>
<proteinExistence type="predicted"/>
<sequence length="42" mass="4682">MKRKSGKSRTGKLFSRPITLLALEAVMLVAETEDKCIPYEGL</sequence>
<dbReference type="Proteomes" id="UP001589774">
    <property type="component" value="Unassembled WGS sequence"/>
</dbReference>
<protein>
    <submittedName>
        <fullName evidence="1">Uncharacterized protein</fullName>
    </submittedName>
</protein>
<organism evidence="1 2">
    <name type="scientific">Olivibacter oleidegradans</name>
    <dbReference type="NCBI Taxonomy" id="760123"/>
    <lineage>
        <taxon>Bacteria</taxon>
        <taxon>Pseudomonadati</taxon>
        <taxon>Bacteroidota</taxon>
        <taxon>Sphingobacteriia</taxon>
        <taxon>Sphingobacteriales</taxon>
        <taxon>Sphingobacteriaceae</taxon>
        <taxon>Olivibacter</taxon>
    </lineage>
</organism>
<evidence type="ECO:0000313" key="1">
    <source>
        <dbReference type="EMBL" id="MFC0321153.1"/>
    </source>
</evidence>
<evidence type="ECO:0000313" key="2">
    <source>
        <dbReference type="Proteomes" id="UP001589774"/>
    </source>
</evidence>
<reference evidence="1 2" key="1">
    <citation type="submission" date="2024-09" db="EMBL/GenBank/DDBJ databases">
        <authorList>
            <person name="Sun Q."/>
            <person name="Mori K."/>
        </authorList>
    </citation>
    <scope>NUCLEOTIDE SEQUENCE [LARGE SCALE GENOMIC DNA]</scope>
    <source>
        <strain evidence="1 2">CCM 7765</strain>
    </source>
</reference>
<gene>
    <name evidence="1" type="ORF">ACFFI0_22720</name>
</gene>
<accession>A0ABV6HQI1</accession>
<name>A0ABV6HQI1_9SPHI</name>